<comment type="catalytic activity">
    <reaction evidence="8">
        <text>DNA(n) + a 2'-deoxyribonucleoside 5'-triphosphate = DNA(n+1) + diphosphate</text>
        <dbReference type="Rhea" id="RHEA:22508"/>
        <dbReference type="Rhea" id="RHEA-COMP:17339"/>
        <dbReference type="Rhea" id="RHEA-COMP:17340"/>
        <dbReference type="ChEBI" id="CHEBI:33019"/>
        <dbReference type="ChEBI" id="CHEBI:61560"/>
        <dbReference type="ChEBI" id="CHEBI:173112"/>
        <dbReference type="EC" id="2.7.7.7"/>
    </reaction>
</comment>
<dbReference type="GO" id="GO:0000166">
    <property type="term" value="F:nucleotide binding"/>
    <property type="evidence" value="ECO:0007669"/>
    <property type="project" value="InterPro"/>
</dbReference>
<comment type="similarity">
    <text evidence="1">Belongs to the DNA polymerase type-B family.</text>
</comment>
<dbReference type="InterPro" id="IPR012337">
    <property type="entry name" value="RNaseH-like_sf"/>
</dbReference>
<organism evidence="10 11">
    <name type="scientific">Stichopus japonicus</name>
    <name type="common">Sea cucumber</name>
    <dbReference type="NCBI Taxonomy" id="307972"/>
    <lineage>
        <taxon>Eukaryota</taxon>
        <taxon>Metazoa</taxon>
        <taxon>Echinodermata</taxon>
        <taxon>Eleutherozoa</taxon>
        <taxon>Echinozoa</taxon>
        <taxon>Holothuroidea</taxon>
        <taxon>Aspidochirotacea</taxon>
        <taxon>Aspidochirotida</taxon>
        <taxon>Stichopodidae</taxon>
        <taxon>Apostichopus</taxon>
    </lineage>
</organism>
<evidence type="ECO:0000256" key="5">
    <source>
        <dbReference type="ARBA" id="ARBA00022705"/>
    </source>
</evidence>
<dbReference type="Proteomes" id="UP000230750">
    <property type="component" value="Unassembled WGS sequence"/>
</dbReference>
<dbReference type="InterPro" id="IPR036397">
    <property type="entry name" value="RNaseH_sf"/>
</dbReference>
<dbReference type="EMBL" id="MRZV01000863">
    <property type="protein sequence ID" value="PIK43280.1"/>
    <property type="molecule type" value="Genomic_DNA"/>
</dbReference>
<sequence length="870" mass="101051">MNNSEASKHWQVYRSRSWGRPYLFNRFTGESRWIEDMTTHPLTEENTTVSHNHEETEQPVNQIQQSGSSTEDMVMIGGASAQAQIVEAADTHNSEAETVNAEDCWFIQSRNIRRIRRFNAEASEFVVIFKKKAVETFVQQQSTILTAFYDIIDSLIRNIMDTFQTGDLVGMEFDHVNLHKTIFVPLMRRDQIDADRILSILERILQSNDAFTLDDTLRVKLIRVKETKGGQPSPLTLSEWRRKKQSIVRIRNDDDMCLARAIVTAMSQSTKQQGKKTDWSNIRKGRSKQTKLAEQLHLRAGIPFGSCGLDAIPQFETVYSDYRIIVLTTGQKNPILYAGQNVQGKPLFLYYHHQHFDTIVSVAGFLNSKFFCIKCLKTYTHRNKHACTKRCLACKTEGADCQTDGQRWYCESCHHTFKNQTCLSNHLICPIGKRGRPENSTCMSYKRCGTCFRSYDPRETHECGIEYCSKCQKRQPCDHLCYMQPLSNDDVDGTKEDDDQKNLKRMIFFDFESRIEADGQHVPNLCVAQVVCDQCLTEEDINIPCEECGLKRQWTFYNVETFCQWACQQPYALFIAHNLKGYDGQFILDHMSKSGMPPSQLVTMGTKIAYMEFELLRTSRNKRKQTINFKDSYNFIPMALSRFSKTFGLEETKGYFPYLFNTSVHETYEGPWPAAHYYHPEVMSAEKQKSFYAWYETQKHSTFNMAEEMEKYCIDDVNLLRKGCLRFRHDFLAMNQMDPFVNAMTIAQACQQVFRRKFLQEDTIALVPSLGYRRMDTHSKKATQWLAWQGHVAGVRIQHARNGGETTVKCWQNNGTVLAEYKVDGFQNDTVYEFHGCVWHGCPRCYTDRTKQVPDHHLRWRMPSSRHRPR</sequence>
<dbReference type="Gene3D" id="3.30.420.10">
    <property type="entry name" value="Ribonuclease H-like superfamily/Ribonuclease H"/>
    <property type="match status" value="1"/>
</dbReference>
<evidence type="ECO:0000313" key="11">
    <source>
        <dbReference type="Proteomes" id="UP000230750"/>
    </source>
</evidence>
<evidence type="ECO:0000256" key="6">
    <source>
        <dbReference type="ARBA" id="ARBA00022932"/>
    </source>
</evidence>
<evidence type="ECO:0000259" key="9">
    <source>
        <dbReference type="Pfam" id="PF03175"/>
    </source>
</evidence>
<dbReference type="STRING" id="307972.A0A2G8K5I5"/>
<dbReference type="EC" id="2.7.7.7" evidence="2"/>
<accession>A0A2G8K5I5</accession>
<dbReference type="PANTHER" id="PTHR33568">
    <property type="entry name" value="DNA POLYMERASE"/>
    <property type="match status" value="1"/>
</dbReference>
<keyword evidence="11" id="KW-1185">Reference proteome</keyword>
<reference evidence="10 11" key="1">
    <citation type="journal article" date="2017" name="PLoS Biol.">
        <title>The sea cucumber genome provides insights into morphological evolution and visceral regeneration.</title>
        <authorList>
            <person name="Zhang X."/>
            <person name="Sun L."/>
            <person name="Yuan J."/>
            <person name="Sun Y."/>
            <person name="Gao Y."/>
            <person name="Zhang L."/>
            <person name="Li S."/>
            <person name="Dai H."/>
            <person name="Hamel J.F."/>
            <person name="Liu C."/>
            <person name="Yu Y."/>
            <person name="Liu S."/>
            <person name="Lin W."/>
            <person name="Guo K."/>
            <person name="Jin S."/>
            <person name="Xu P."/>
            <person name="Storey K.B."/>
            <person name="Huan P."/>
            <person name="Zhang T."/>
            <person name="Zhou Y."/>
            <person name="Zhang J."/>
            <person name="Lin C."/>
            <person name="Li X."/>
            <person name="Xing L."/>
            <person name="Huo D."/>
            <person name="Sun M."/>
            <person name="Wang L."/>
            <person name="Mercier A."/>
            <person name="Li F."/>
            <person name="Yang H."/>
            <person name="Xiang J."/>
        </authorList>
    </citation>
    <scope>NUCLEOTIDE SEQUENCE [LARGE SCALE GENOMIC DNA]</scope>
    <source>
        <strain evidence="10">Shaxun</strain>
        <tissue evidence="10">Muscle</tissue>
    </source>
</reference>
<feature type="domain" description="DNA-directed DNA polymerase family B mitochondria/virus" evidence="9">
    <location>
        <begin position="574"/>
        <end position="770"/>
    </location>
</feature>
<evidence type="ECO:0000256" key="1">
    <source>
        <dbReference type="ARBA" id="ARBA00005755"/>
    </source>
</evidence>
<dbReference type="GO" id="GO:0003677">
    <property type="term" value="F:DNA binding"/>
    <property type="evidence" value="ECO:0007669"/>
    <property type="project" value="UniProtKB-KW"/>
</dbReference>
<dbReference type="AlphaFoldDB" id="A0A2G8K5I5"/>
<dbReference type="PANTHER" id="PTHR33568:SF3">
    <property type="entry name" value="DNA-DIRECTED DNA POLYMERASE"/>
    <property type="match status" value="1"/>
</dbReference>
<evidence type="ECO:0000256" key="7">
    <source>
        <dbReference type="ARBA" id="ARBA00023125"/>
    </source>
</evidence>
<dbReference type="GO" id="GO:0006260">
    <property type="term" value="P:DNA replication"/>
    <property type="evidence" value="ECO:0007669"/>
    <property type="project" value="UniProtKB-KW"/>
</dbReference>
<evidence type="ECO:0000313" key="10">
    <source>
        <dbReference type="EMBL" id="PIK43280.1"/>
    </source>
</evidence>
<dbReference type="InterPro" id="IPR004868">
    <property type="entry name" value="DNA-dir_DNA_pol_B_mt/vir"/>
</dbReference>
<evidence type="ECO:0000256" key="3">
    <source>
        <dbReference type="ARBA" id="ARBA00022679"/>
    </source>
</evidence>
<gene>
    <name evidence="10" type="ORF">BSL78_19871</name>
</gene>
<dbReference type="Pfam" id="PF03175">
    <property type="entry name" value="DNA_pol_B_2"/>
    <property type="match status" value="1"/>
</dbReference>
<keyword evidence="5" id="KW-0235">DNA replication</keyword>
<evidence type="ECO:0000256" key="4">
    <source>
        <dbReference type="ARBA" id="ARBA00022695"/>
    </source>
</evidence>
<dbReference type="OrthoDB" id="5871067at2759"/>
<evidence type="ECO:0000256" key="2">
    <source>
        <dbReference type="ARBA" id="ARBA00012417"/>
    </source>
</evidence>
<keyword evidence="3" id="KW-0808">Transferase</keyword>
<keyword evidence="7" id="KW-0238">DNA-binding</keyword>
<name>A0A2G8K5I5_STIJA</name>
<dbReference type="SUPFAM" id="SSF53098">
    <property type="entry name" value="Ribonuclease H-like"/>
    <property type="match status" value="1"/>
</dbReference>
<protein>
    <recommendedName>
        <fullName evidence="2">DNA-directed DNA polymerase</fullName>
        <ecNumber evidence="2">2.7.7.7</ecNumber>
    </recommendedName>
</protein>
<keyword evidence="4" id="KW-0548">Nucleotidyltransferase</keyword>
<proteinExistence type="inferred from homology"/>
<evidence type="ECO:0000256" key="8">
    <source>
        <dbReference type="ARBA" id="ARBA00049244"/>
    </source>
</evidence>
<keyword evidence="6" id="KW-0239">DNA-directed DNA polymerase</keyword>
<comment type="caution">
    <text evidence="10">The sequence shown here is derived from an EMBL/GenBank/DDBJ whole genome shotgun (WGS) entry which is preliminary data.</text>
</comment>
<dbReference type="GO" id="GO:0003887">
    <property type="term" value="F:DNA-directed DNA polymerase activity"/>
    <property type="evidence" value="ECO:0007669"/>
    <property type="project" value="UniProtKB-KW"/>
</dbReference>